<evidence type="ECO:0000313" key="4">
    <source>
        <dbReference type="Proteomes" id="UP000712600"/>
    </source>
</evidence>
<feature type="compositionally biased region" description="Polar residues" evidence="1">
    <location>
        <begin position="35"/>
        <end position="46"/>
    </location>
</feature>
<evidence type="ECO:0000256" key="1">
    <source>
        <dbReference type="SAM" id="MobiDB-lite"/>
    </source>
</evidence>
<feature type="compositionally biased region" description="Basic and acidic residues" evidence="1">
    <location>
        <begin position="1"/>
        <end position="15"/>
    </location>
</feature>
<protein>
    <recommendedName>
        <fullName evidence="2">Putative plant transposon protein domain-containing protein</fullName>
    </recommendedName>
</protein>
<feature type="compositionally biased region" description="Basic residues" evidence="1">
    <location>
        <begin position="88"/>
        <end position="107"/>
    </location>
</feature>
<evidence type="ECO:0000259" key="2">
    <source>
        <dbReference type="Pfam" id="PF20167"/>
    </source>
</evidence>
<name>A0A8S9REB6_BRACR</name>
<comment type="caution">
    <text evidence="3">The sequence shown here is derived from an EMBL/GenBank/DDBJ whole genome shotgun (WGS) entry which is preliminary data.</text>
</comment>
<sequence>MTKSEKTAASTKEKATAPPLPLNLVGYSKDDDEQTTPQGSQNSQDSMPEAVNTAADDDSEKTELDEVEEFDFEDVELLIDLKKKAKGKKRKAKPSMLRTHPKKKTSRKSSIPEVVPSKTPTTTASAGGSKVKGSCKTANADLLLNRGLGGYIPEIVKEFYAALPGEVIKDLEVTVSVKGLKFEFSPAAINQFLDLSPLQGDEIDVDLTMNEVSNEELASFLTEGTRELTNLTTKYMSPCKADLVILSAYNWVPSSHKNAVCVDRARLIYKMFHGIVWMWGR</sequence>
<proteinExistence type="predicted"/>
<dbReference type="EMBL" id="QGKX02000095">
    <property type="protein sequence ID" value="KAF3571035.1"/>
    <property type="molecule type" value="Genomic_DNA"/>
</dbReference>
<feature type="domain" description="Putative plant transposon protein" evidence="2">
    <location>
        <begin position="148"/>
        <end position="275"/>
    </location>
</feature>
<dbReference type="Proteomes" id="UP000712600">
    <property type="component" value="Unassembled WGS sequence"/>
</dbReference>
<feature type="compositionally biased region" description="Acidic residues" evidence="1">
    <location>
        <begin position="55"/>
        <end position="67"/>
    </location>
</feature>
<dbReference type="AlphaFoldDB" id="A0A8S9REB6"/>
<dbReference type="Pfam" id="PF20167">
    <property type="entry name" value="Transposase_32"/>
    <property type="match status" value="1"/>
</dbReference>
<dbReference type="InterPro" id="IPR046796">
    <property type="entry name" value="Transposase_32_dom"/>
</dbReference>
<accession>A0A8S9REB6</accession>
<evidence type="ECO:0000313" key="3">
    <source>
        <dbReference type="EMBL" id="KAF3571035.1"/>
    </source>
</evidence>
<feature type="region of interest" description="Disordered" evidence="1">
    <location>
        <begin position="1"/>
        <end position="67"/>
    </location>
</feature>
<organism evidence="3 4">
    <name type="scientific">Brassica cretica</name>
    <name type="common">Mustard</name>
    <dbReference type="NCBI Taxonomy" id="69181"/>
    <lineage>
        <taxon>Eukaryota</taxon>
        <taxon>Viridiplantae</taxon>
        <taxon>Streptophyta</taxon>
        <taxon>Embryophyta</taxon>
        <taxon>Tracheophyta</taxon>
        <taxon>Spermatophyta</taxon>
        <taxon>Magnoliopsida</taxon>
        <taxon>eudicotyledons</taxon>
        <taxon>Gunneridae</taxon>
        <taxon>Pentapetalae</taxon>
        <taxon>rosids</taxon>
        <taxon>malvids</taxon>
        <taxon>Brassicales</taxon>
        <taxon>Brassicaceae</taxon>
        <taxon>Brassiceae</taxon>
        <taxon>Brassica</taxon>
    </lineage>
</organism>
<gene>
    <name evidence="3" type="ORF">F2Q69_00059977</name>
</gene>
<feature type="region of interest" description="Disordered" evidence="1">
    <location>
        <begin position="88"/>
        <end position="131"/>
    </location>
</feature>
<reference evidence="3" key="1">
    <citation type="submission" date="2019-12" db="EMBL/GenBank/DDBJ databases">
        <title>Genome sequencing and annotation of Brassica cretica.</title>
        <authorList>
            <person name="Studholme D.J."/>
            <person name="Sarris P."/>
        </authorList>
    </citation>
    <scope>NUCLEOTIDE SEQUENCE</scope>
    <source>
        <strain evidence="3">PFS-109/04</strain>
        <tissue evidence="3">Leaf</tissue>
    </source>
</reference>